<accession>Q3JKK7</accession>
<dbReference type="KEGG" id="bpm:BURPS1710b_A0736"/>
<dbReference type="EnsemblBacteria" id="ABA52856">
    <property type="protein sequence ID" value="ABA52856"/>
    <property type="gene ID" value="BURPS1710b_A0736"/>
</dbReference>
<gene>
    <name evidence="1" type="ordered locus">BURPS1710b_A0736</name>
</gene>
<dbReference type="AlphaFoldDB" id="Q3JKK7"/>
<name>Q3JKK7_BURP1</name>
<dbReference type="Proteomes" id="UP000002700">
    <property type="component" value="Chromosome II"/>
</dbReference>
<protein>
    <submittedName>
        <fullName evidence="1">Uncharacterized protein</fullName>
    </submittedName>
</protein>
<proteinExistence type="predicted"/>
<dbReference type="HOGENOM" id="CLU_162629_0_0_4"/>
<dbReference type="AntiFam" id="ANF00062">
    <property type="entry name" value="Shadow ORF (opposite ABC transporter protein)"/>
</dbReference>
<sequence length="152" mass="16054">MKRTVSATSRAKPISCVTMTSVVPERASSLITSSTSLTSSGSSADVGSSNNSTFGFSASARAIATRCCCPPESWRGYACAFAARPTRASSSRASRSASARVARPDATGASTMFSSTVRCANRLKFWNTMPTSARRRSTSFSFSSYSVSPSRR</sequence>
<reference evidence="1 2" key="1">
    <citation type="submission" date="2005-09" db="EMBL/GenBank/DDBJ databases">
        <authorList>
            <person name="Woods D.E."/>
            <person name="Nierman W.C."/>
        </authorList>
    </citation>
    <scope>NUCLEOTIDE SEQUENCE [LARGE SCALE GENOMIC DNA]</scope>
    <source>
        <strain evidence="1 2">1710b</strain>
    </source>
</reference>
<evidence type="ECO:0000313" key="2">
    <source>
        <dbReference type="Proteomes" id="UP000002700"/>
    </source>
</evidence>
<evidence type="ECO:0000313" key="1">
    <source>
        <dbReference type="EMBL" id="ABA52856.1"/>
    </source>
</evidence>
<organism evidence="1 2">
    <name type="scientific">Burkholderia pseudomallei (strain 1710b)</name>
    <dbReference type="NCBI Taxonomy" id="320372"/>
    <lineage>
        <taxon>Bacteria</taxon>
        <taxon>Pseudomonadati</taxon>
        <taxon>Pseudomonadota</taxon>
        <taxon>Betaproteobacteria</taxon>
        <taxon>Burkholderiales</taxon>
        <taxon>Burkholderiaceae</taxon>
        <taxon>Burkholderia</taxon>
        <taxon>pseudomallei group</taxon>
    </lineage>
</organism>
<dbReference type="EMBL" id="CP000125">
    <property type="protein sequence ID" value="ABA52856.1"/>
    <property type="molecule type" value="Genomic_DNA"/>
</dbReference>